<proteinExistence type="predicted"/>
<dbReference type="AlphaFoldDB" id="A0A5B8V5L4"/>
<dbReference type="PROSITE" id="PS51257">
    <property type="entry name" value="PROKAR_LIPOPROTEIN"/>
    <property type="match status" value="1"/>
</dbReference>
<evidence type="ECO:0000313" key="2">
    <source>
        <dbReference type="EMBL" id="QEC66489.1"/>
    </source>
</evidence>
<keyword evidence="1" id="KW-0732">Signal</keyword>
<dbReference type="KEGG" id="pgin:FRZ67_03970"/>
<evidence type="ECO:0008006" key="4">
    <source>
        <dbReference type="Google" id="ProtNLM"/>
    </source>
</evidence>
<dbReference type="EMBL" id="CP042435">
    <property type="protein sequence ID" value="QEC66489.1"/>
    <property type="molecule type" value="Genomic_DNA"/>
</dbReference>
<organism evidence="2 3">
    <name type="scientific">Panacibacter ginsenosidivorans</name>
    <dbReference type="NCBI Taxonomy" id="1813871"/>
    <lineage>
        <taxon>Bacteria</taxon>
        <taxon>Pseudomonadati</taxon>
        <taxon>Bacteroidota</taxon>
        <taxon>Chitinophagia</taxon>
        <taxon>Chitinophagales</taxon>
        <taxon>Chitinophagaceae</taxon>
        <taxon>Panacibacter</taxon>
    </lineage>
</organism>
<dbReference type="Proteomes" id="UP000321533">
    <property type="component" value="Chromosome"/>
</dbReference>
<feature type="signal peptide" evidence="1">
    <location>
        <begin position="1"/>
        <end position="23"/>
    </location>
</feature>
<feature type="chain" id="PRO_5022688862" description="Lipoprotein" evidence="1">
    <location>
        <begin position="24"/>
        <end position="97"/>
    </location>
</feature>
<evidence type="ECO:0000256" key="1">
    <source>
        <dbReference type="SAM" id="SignalP"/>
    </source>
</evidence>
<dbReference type="RefSeq" id="WP_147188289.1">
    <property type="nucleotide sequence ID" value="NZ_CP042435.1"/>
</dbReference>
<name>A0A5B8V5L4_9BACT</name>
<keyword evidence="3" id="KW-1185">Reference proteome</keyword>
<reference evidence="2 3" key="1">
    <citation type="journal article" date="2016" name="Int. J. Syst. Evol. Microbiol.">
        <title>Panacibacter ginsenosidivorans gen. nov., sp. nov., with ginsenoside converting activity isolated from soil of a ginseng field.</title>
        <authorList>
            <person name="Siddiqi M.Z."/>
            <person name="Muhammad Shafi S."/>
            <person name="Choi K.D."/>
            <person name="Im W.T."/>
        </authorList>
    </citation>
    <scope>NUCLEOTIDE SEQUENCE [LARGE SCALE GENOMIC DNA]</scope>
    <source>
        <strain evidence="2 3">Gsoil1550</strain>
    </source>
</reference>
<sequence length="97" mass="11042">MKKNNLRKLICLPLLLLFSGCLGREMSKQNKFKKENNLHQSKGLQLTQTRLGLDGLINHRNATVEIIDKKDKDSQCSLFICILVYKGATQQAMPQVQ</sequence>
<accession>A0A5B8V5L4</accession>
<gene>
    <name evidence="2" type="ORF">FRZ67_03970</name>
</gene>
<protein>
    <recommendedName>
        <fullName evidence="4">Lipoprotein</fullName>
    </recommendedName>
</protein>
<evidence type="ECO:0000313" key="3">
    <source>
        <dbReference type="Proteomes" id="UP000321533"/>
    </source>
</evidence>